<evidence type="ECO:0000313" key="1">
    <source>
        <dbReference type="EMBL" id="VTR95103.1"/>
    </source>
</evidence>
<accession>A0A6P2D1W3</accession>
<dbReference type="EMBL" id="LR593886">
    <property type="protein sequence ID" value="VTR95103.1"/>
    <property type="molecule type" value="Genomic_DNA"/>
</dbReference>
<dbReference type="Proteomes" id="UP000464178">
    <property type="component" value="Chromosome"/>
</dbReference>
<protein>
    <submittedName>
        <fullName evidence="1">Uncharacterized protein</fullName>
    </submittedName>
</protein>
<gene>
    <name evidence="1" type="ORF">SOIL9_26110</name>
</gene>
<evidence type="ECO:0000313" key="2">
    <source>
        <dbReference type="Proteomes" id="UP000464178"/>
    </source>
</evidence>
<sequence length="168" mass="18924">MPLPPLVREEDEIYLTGQVVVPWYRTEKPSRMTVMNEEDDEGKRPTAPTPVQIAAFERTVANGAGLREPILQQFHEYVPELEAADWAGLEAFFQLTDVRLLPIEKDGIGYVGLVFSCFQFTHGYEHGVGIILHGDRIVHFGMAEEAETGEKAYIDAGLLKADEEEEEF</sequence>
<dbReference type="RefSeq" id="WP_162669559.1">
    <property type="nucleotide sequence ID" value="NZ_LR593886.1"/>
</dbReference>
<keyword evidence="2" id="KW-1185">Reference proteome</keyword>
<reference evidence="1 2" key="1">
    <citation type="submission" date="2019-05" db="EMBL/GenBank/DDBJ databases">
        <authorList>
            <consortium name="Science for Life Laboratories"/>
        </authorList>
    </citation>
    <scope>NUCLEOTIDE SEQUENCE [LARGE SCALE GENOMIC DNA]</scope>
    <source>
        <strain evidence="1">Soil9</strain>
    </source>
</reference>
<organism evidence="1 2">
    <name type="scientific">Gemmata massiliana</name>
    <dbReference type="NCBI Taxonomy" id="1210884"/>
    <lineage>
        <taxon>Bacteria</taxon>
        <taxon>Pseudomonadati</taxon>
        <taxon>Planctomycetota</taxon>
        <taxon>Planctomycetia</taxon>
        <taxon>Gemmatales</taxon>
        <taxon>Gemmataceae</taxon>
        <taxon>Gemmata</taxon>
    </lineage>
</organism>
<proteinExistence type="predicted"/>
<dbReference type="AlphaFoldDB" id="A0A6P2D1W3"/>
<name>A0A6P2D1W3_9BACT</name>
<dbReference type="KEGG" id="gms:SOIL9_26110"/>